<gene>
    <name evidence="2" type="ORF">CWM47_37560</name>
</gene>
<sequence length="147" mass="15917">MKAILLTVILLALLDSACKTSIKPIPAPNGNENCQMIPINQRIIGQWKFNSNFTGSHQSRYSGTITFNQDGSLLDTDSLLSSGSKNAPVLKKLYNVKGDTLRLVTITSKDTTVAGGVVTTKECNQLVFGSWFYLTPSPGLTLTLIKP</sequence>
<organism evidence="2 3">
    <name type="scientific">Spirosoma pollinicola</name>
    <dbReference type="NCBI Taxonomy" id="2057025"/>
    <lineage>
        <taxon>Bacteria</taxon>
        <taxon>Pseudomonadati</taxon>
        <taxon>Bacteroidota</taxon>
        <taxon>Cytophagia</taxon>
        <taxon>Cytophagales</taxon>
        <taxon>Cytophagaceae</taxon>
        <taxon>Spirosoma</taxon>
    </lineage>
</organism>
<protein>
    <recommendedName>
        <fullName evidence="4">Lipocalin-like domain-containing protein</fullName>
    </recommendedName>
</protein>
<feature type="chain" id="PRO_5014746099" description="Lipocalin-like domain-containing protein" evidence="1">
    <location>
        <begin position="18"/>
        <end position="147"/>
    </location>
</feature>
<proteinExistence type="predicted"/>
<feature type="signal peptide" evidence="1">
    <location>
        <begin position="1"/>
        <end position="17"/>
    </location>
</feature>
<reference evidence="2 3" key="1">
    <citation type="submission" date="2017-11" db="EMBL/GenBank/DDBJ databases">
        <title>Taxonomic description and genome sequences of Spirosoma HA7 sp. nov., isolated from pollen microhabitat of Corylus avellana.</title>
        <authorList>
            <person name="Ambika Manirajan B."/>
            <person name="Suarez C."/>
            <person name="Ratering S."/>
            <person name="Geissler-Plaum R."/>
            <person name="Cardinale M."/>
            <person name="Sylvia S."/>
        </authorList>
    </citation>
    <scope>NUCLEOTIDE SEQUENCE [LARGE SCALE GENOMIC DNA]</scope>
    <source>
        <strain evidence="2 3">HA7</strain>
    </source>
</reference>
<dbReference type="EMBL" id="CP025096">
    <property type="protein sequence ID" value="AUD07031.1"/>
    <property type="molecule type" value="Genomic_DNA"/>
</dbReference>
<name>A0A2K8ZAW8_9BACT</name>
<evidence type="ECO:0000313" key="3">
    <source>
        <dbReference type="Proteomes" id="UP000232883"/>
    </source>
</evidence>
<keyword evidence="3" id="KW-1185">Reference proteome</keyword>
<accession>A0A2K8ZAW8</accession>
<evidence type="ECO:0000256" key="1">
    <source>
        <dbReference type="SAM" id="SignalP"/>
    </source>
</evidence>
<dbReference type="KEGG" id="spir:CWM47_37560"/>
<dbReference type="Proteomes" id="UP000232883">
    <property type="component" value="Chromosome"/>
</dbReference>
<evidence type="ECO:0000313" key="2">
    <source>
        <dbReference type="EMBL" id="AUD07031.1"/>
    </source>
</evidence>
<keyword evidence="1" id="KW-0732">Signal</keyword>
<dbReference type="AlphaFoldDB" id="A0A2K8ZAW8"/>
<evidence type="ECO:0008006" key="4">
    <source>
        <dbReference type="Google" id="ProtNLM"/>
    </source>
</evidence>